<comment type="caution">
    <text evidence="2">The sequence shown here is derived from an EMBL/GenBank/DDBJ whole genome shotgun (WGS) entry which is preliminary data.</text>
</comment>
<dbReference type="EMBL" id="NWVJ02000293">
    <property type="protein sequence ID" value="TVS93236.1"/>
    <property type="molecule type" value="Genomic_DNA"/>
</dbReference>
<proteinExistence type="predicted"/>
<feature type="non-terminal residue" evidence="2">
    <location>
        <position position="142"/>
    </location>
</feature>
<feature type="coiled-coil region" evidence="1">
    <location>
        <begin position="101"/>
        <end position="139"/>
    </location>
</feature>
<dbReference type="Gene3D" id="1.25.60.10">
    <property type="entry name" value="MgtE N-terminal domain-like"/>
    <property type="match status" value="1"/>
</dbReference>
<dbReference type="InterPro" id="IPR038076">
    <property type="entry name" value="MgtE_N_sf"/>
</dbReference>
<protein>
    <submittedName>
        <fullName evidence="2">MgtE intracellular N domain protein</fullName>
    </submittedName>
</protein>
<keyword evidence="1" id="KW-0175">Coiled coil</keyword>
<sequence length="142" mass="16108">SAQLPALVHTLEGDRLHNLINKLDHNKLAIVARDLTDSNKIQIIIKSLADNPEKLQAFARNMSNEQFKELLDNVGAEELKDIIHKLPYEKVTAVIGDVGNKDQSKAIIDALKEKFDEQNKKQEEMKEKLEELKELLEGDDIV</sequence>
<accession>A0A6C1U1E1</accession>
<gene>
    <name evidence="2" type="ORF">COM42_004865</name>
</gene>
<evidence type="ECO:0000256" key="1">
    <source>
        <dbReference type="SAM" id="Coils"/>
    </source>
</evidence>
<dbReference type="AlphaFoldDB" id="A0A6C1U1E1"/>
<reference evidence="2" key="1">
    <citation type="submission" date="2019-07" db="EMBL/GenBank/DDBJ databases">
        <title>Genome assemblies of Wolbachia strains wAlbA and wAlbB in wild caught Aedes albopictus specimens.</title>
        <authorList>
            <person name="Kulkarni A."/>
            <person name="Yu W."/>
            <person name="Xue R.-D."/>
            <person name="Ma Y."/>
            <person name="Xu J."/>
        </authorList>
    </citation>
    <scope>NUCLEOTIDE SEQUENCE</scope>
    <source>
        <strain evidence="2">HN2016</strain>
    </source>
</reference>
<feature type="non-terminal residue" evidence="2">
    <location>
        <position position="1"/>
    </location>
</feature>
<evidence type="ECO:0000313" key="2">
    <source>
        <dbReference type="EMBL" id="TVS93236.1"/>
    </source>
</evidence>
<organism evidence="2">
    <name type="scientific">Wolbachia pipientis</name>
    <dbReference type="NCBI Taxonomy" id="955"/>
    <lineage>
        <taxon>Bacteria</taxon>
        <taxon>Pseudomonadati</taxon>
        <taxon>Pseudomonadota</taxon>
        <taxon>Alphaproteobacteria</taxon>
        <taxon>Rickettsiales</taxon>
        <taxon>Anaplasmataceae</taxon>
        <taxon>Wolbachieae</taxon>
        <taxon>Wolbachia</taxon>
    </lineage>
</organism>
<dbReference type="SUPFAM" id="SSF158791">
    <property type="entry name" value="MgtE N-terminal domain-like"/>
    <property type="match status" value="1"/>
</dbReference>
<dbReference type="Proteomes" id="UP000218080">
    <property type="component" value="Unassembled WGS sequence"/>
</dbReference>
<name>A0A6C1U1E1_WOLPI</name>